<reference evidence="2" key="1">
    <citation type="submission" date="2020-02" db="EMBL/GenBank/DDBJ databases">
        <authorList>
            <person name="Meier V. D."/>
        </authorList>
    </citation>
    <scope>NUCLEOTIDE SEQUENCE</scope>
    <source>
        <strain evidence="2">AVDCRST_MAG73</strain>
    </source>
</reference>
<gene>
    <name evidence="2" type="ORF">AVDCRST_MAG73-653</name>
</gene>
<feature type="non-terminal residue" evidence="2">
    <location>
        <position position="1"/>
    </location>
</feature>
<organism evidence="2">
    <name type="scientific">uncultured Thermomicrobiales bacterium</name>
    <dbReference type="NCBI Taxonomy" id="1645740"/>
    <lineage>
        <taxon>Bacteria</taxon>
        <taxon>Pseudomonadati</taxon>
        <taxon>Thermomicrobiota</taxon>
        <taxon>Thermomicrobia</taxon>
        <taxon>Thermomicrobiales</taxon>
        <taxon>environmental samples</taxon>
    </lineage>
</organism>
<feature type="non-terminal residue" evidence="2">
    <location>
        <position position="55"/>
    </location>
</feature>
<accession>A0A6J4TNG7</accession>
<dbReference type="EMBL" id="CADCWE010000040">
    <property type="protein sequence ID" value="CAA9527785.1"/>
    <property type="molecule type" value="Genomic_DNA"/>
</dbReference>
<name>A0A6J4TNG7_9BACT</name>
<dbReference type="AlphaFoldDB" id="A0A6J4TNG7"/>
<evidence type="ECO:0000313" key="2">
    <source>
        <dbReference type="EMBL" id="CAA9527785.1"/>
    </source>
</evidence>
<proteinExistence type="predicted"/>
<evidence type="ECO:0000256" key="1">
    <source>
        <dbReference type="SAM" id="MobiDB-lite"/>
    </source>
</evidence>
<protein>
    <submittedName>
        <fullName evidence="2">Uncharacterized protein</fullName>
    </submittedName>
</protein>
<sequence length="55" mass="5979">GAVSTVGRRSQRGTGNGRGESERGVPVRKPAWKTRLERRAPIRVVPTAATRRLAV</sequence>
<feature type="region of interest" description="Disordered" evidence="1">
    <location>
        <begin position="1"/>
        <end position="32"/>
    </location>
</feature>